<dbReference type="Pfam" id="PF13911">
    <property type="entry name" value="AhpC-TSA_2"/>
    <property type="match status" value="1"/>
</dbReference>
<dbReference type="OrthoDB" id="40334at2759"/>
<evidence type="ECO:0000313" key="2">
    <source>
        <dbReference type="EMBL" id="PGH11128.1"/>
    </source>
</evidence>
<dbReference type="PANTHER" id="PTHR28630:SF3">
    <property type="entry name" value="PEROXIREDOXIN-LIKE 2C"/>
    <property type="match status" value="1"/>
</dbReference>
<dbReference type="InterPro" id="IPR036249">
    <property type="entry name" value="Thioredoxin-like_sf"/>
</dbReference>
<proteinExistence type="predicted"/>
<keyword evidence="3" id="KW-1185">Reference proteome</keyword>
<accession>A0A2B7XR91</accession>
<sequence length="248" mass="27185">MAAETSTKGQNRRSSKEGTTRSHNDDNIKASEKVLSASVLADAARVSVLDAEGRERQFEDIYKPFDIGGKKRTLIIFVRHFFCGNCQEYISALASSIPSPSLLPPDTSVAIVGCGAPSLIAMYTDVTHCPFPIYTDPSSRLYSLFGMTRTLDRGTYVPEHNQASLATLVLRGITQGLKRLFAGDMLKSGAMQQNGGELLFEAEFADATNSNDDRIKVNVPFCNIMQTTRDHSEISVLRAILGLDEKEQ</sequence>
<dbReference type="STRING" id="1447875.A0A2B7XR91"/>
<feature type="region of interest" description="Disordered" evidence="1">
    <location>
        <begin position="1"/>
        <end position="30"/>
    </location>
</feature>
<comment type="caution">
    <text evidence="2">The sequence shown here is derived from an EMBL/GenBank/DDBJ whole genome shotgun (WGS) entry which is preliminary data.</text>
</comment>
<dbReference type="InterPro" id="IPR032801">
    <property type="entry name" value="PXL2A/B/C"/>
</dbReference>
<name>A0A2B7XR91_9EURO</name>
<protein>
    <recommendedName>
        <fullName evidence="4">Thioredoxin-like fold domain-containing protein</fullName>
    </recommendedName>
</protein>
<feature type="compositionally biased region" description="Basic and acidic residues" evidence="1">
    <location>
        <begin position="14"/>
        <end position="30"/>
    </location>
</feature>
<dbReference type="AlphaFoldDB" id="A0A2B7XR91"/>
<gene>
    <name evidence="2" type="ORF">AJ79_05075</name>
</gene>
<dbReference type="SUPFAM" id="SSF52833">
    <property type="entry name" value="Thioredoxin-like"/>
    <property type="match status" value="1"/>
</dbReference>
<evidence type="ECO:0008006" key="4">
    <source>
        <dbReference type="Google" id="ProtNLM"/>
    </source>
</evidence>
<dbReference type="Gene3D" id="3.40.30.10">
    <property type="entry name" value="Glutaredoxin"/>
    <property type="match status" value="1"/>
</dbReference>
<dbReference type="EMBL" id="PDNB01000077">
    <property type="protein sequence ID" value="PGH11128.1"/>
    <property type="molecule type" value="Genomic_DNA"/>
</dbReference>
<evidence type="ECO:0000313" key="3">
    <source>
        <dbReference type="Proteomes" id="UP000223968"/>
    </source>
</evidence>
<reference evidence="2 3" key="1">
    <citation type="submission" date="2017-10" db="EMBL/GenBank/DDBJ databases">
        <title>Comparative genomics in systemic dimorphic fungi from Ajellomycetaceae.</title>
        <authorList>
            <person name="Munoz J.F."/>
            <person name="Mcewen J.G."/>
            <person name="Clay O.K."/>
            <person name="Cuomo C.A."/>
        </authorList>
    </citation>
    <scope>NUCLEOTIDE SEQUENCE [LARGE SCALE GENOMIC DNA]</scope>
    <source>
        <strain evidence="2 3">UAMH5409</strain>
    </source>
</reference>
<evidence type="ECO:0000256" key="1">
    <source>
        <dbReference type="SAM" id="MobiDB-lite"/>
    </source>
</evidence>
<dbReference type="PANTHER" id="PTHR28630">
    <property type="match status" value="1"/>
</dbReference>
<organism evidence="2 3">
    <name type="scientific">Helicocarpus griseus UAMH5409</name>
    <dbReference type="NCBI Taxonomy" id="1447875"/>
    <lineage>
        <taxon>Eukaryota</taxon>
        <taxon>Fungi</taxon>
        <taxon>Dikarya</taxon>
        <taxon>Ascomycota</taxon>
        <taxon>Pezizomycotina</taxon>
        <taxon>Eurotiomycetes</taxon>
        <taxon>Eurotiomycetidae</taxon>
        <taxon>Onygenales</taxon>
        <taxon>Ajellomycetaceae</taxon>
        <taxon>Helicocarpus</taxon>
    </lineage>
</organism>
<dbReference type="Proteomes" id="UP000223968">
    <property type="component" value="Unassembled WGS sequence"/>
</dbReference>